<evidence type="ECO:0000256" key="4">
    <source>
        <dbReference type="SAM" id="MobiDB-lite"/>
    </source>
</evidence>
<dbReference type="InterPro" id="IPR036412">
    <property type="entry name" value="HAD-like_sf"/>
</dbReference>
<dbReference type="InterPro" id="IPR023214">
    <property type="entry name" value="HAD_sf"/>
</dbReference>
<dbReference type="NCBIfam" id="TIGR01691">
    <property type="entry name" value="enolase-ppase"/>
    <property type="match status" value="1"/>
</dbReference>
<keyword evidence="5" id="KW-1185">Reference proteome</keyword>
<dbReference type="GO" id="GO:0000287">
    <property type="term" value="F:magnesium ion binding"/>
    <property type="evidence" value="ECO:0007669"/>
    <property type="project" value="InterPro"/>
</dbReference>
<accession>A0A979FRX2</accession>
<dbReference type="InterPro" id="IPR023943">
    <property type="entry name" value="Enolase-ppase_E1"/>
</dbReference>
<keyword evidence="3" id="KW-0486">Methionine biosynthesis</keyword>
<evidence type="ECO:0000256" key="2">
    <source>
        <dbReference type="ARBA" id="ARBA00022801"/>
    </source>
</evidence>
<dbReference type="OrthoDB" id="272500at2759"/>
<dbReference type="PANTHER" id="PTHR20371">
    <property type="entry name" value="ENOLASE-PHOSPHATASE E1"/>
    <property type="match status" value="1"/>
</dbReference>
<dbReference type="Gene3D" id="1.10.720.60">
    <property type="match status" value="1"/>
</dbReference>
<sequence length="260" mass="28398">MDKSSDLTFCVDCVILDVEGTTTSIKFVKDELFPFAASHVRRHPGGQLAKPGDKRRCKRSAATDSAEDSGENLAGVENNDQDCVIDRVVKLVQDMIAQDRKVPCLKNLQGKIWKKGYEDGRLKGHTFSSAYTRTYADMPEAVEGGYWSTSLHLLTATASKYSVAAQKLLFAHTDYGELTPFLNGHFDTAVGPKTASESYVKIAALISTPADKILFLADIVAGQGNGMDHSLQLLIKYSQITYLIIGICEDLNLGQVNTSI</sequence>
<dbReference type="Proteomes" id="UP000694843">
    <property type="component" value="Unplaced"/>
</dbReference>
<organism evidence="5 6">
    <name type="scientific">Hyalella azteca</name>
    <name type="common">Amphipod</name>
    <dbReference type="NCBI Taxonomy" id="294128"/>
    <lineage>
        <taxon>Eukaryota</taxon>
        <taxon>Metazoa</taxon>
        <taxon>Ecdysozoa</taxon>
        <taxon>Arthropoda</taxon>
        <taxon>Crustacea</taxon>
        <taxon>Multicrustacea</taxon>
        <taxon>Malacostraca</taxon>
        <taxon>Eumalacostraca</taxon>
        <taxon>Peracarida</taxon>
        <taxon>Amphipoda</taxon>
        <taxon>Senticaudata</taxon>
        <taxon>Talitrida</taxon>
        <taxon>Talitroidea</taxon>
        <taxon>Hyalellidae</taxon>
        <taxon>Hyalella</taxon>
    </lineage>
</organism>
<dbReference type="PANTHER" id="PTHR20371:SF1">
    <property type="entry name" value="ENOLASE-PHOSPHATASE E1"/>
    <property type="match status" value="1"/>
</dbReference>
<evidence type="ECO:0000313" key="6">
    <source>
        <dbReference type="RefSeq" id="XP_047739899.1"/>
    </source>
</evidence>
<name>A0A979FRX2_HYAAZ</name>
<feature type="region of interest" description="Disordered" evidence="4">
    <location>
        <begin position="43"/>
        <end position="74"/>
    </location>
</feature>
<evidence type="ECO:0000256" key="1">
    <source>
        <dbReference type="ARBA" id="ARBA00022605"/>
    </source>
</evidence>
<dbReference type="AlphaFoldDB" id="A0A979FRX2"/>
<evidence type="ECO:0000313" key="5">
    <source>
        <dbReference type="Proteomes" id="UP000694843"/>
    </source>
</evidence>
<evidence type="ECO:0000256" key="3">
    <source>
        <dbReference type="ARBA" id="ARBA00023167"/>
    </source>
</evidence>
<dbReference type="KEGG" id="hazt:108682987"/>
<dbReference type="GeneID" id="108682987"/>
<dbReference type="GO" id="GO:0043874">
    <property type="term" value="F:acireductone synthase activity"/>
    <property type="evidence" value="ECO:0007669"/>
    <property type="project" value="InterPro"/>
</dbReference>
<dbReference type="RefSeq" id="XP_047739899.1">
    <property type="nucleotide sequence ID" value="XM_047883943.1"/>
</dbReference>
<dbReference type="Gene3D" id="3.40.50.1000">
    <property type="entry name" value="HAD superfamily/HAD-like"/>
    <property type="match status" value="1"/>
</dbReference>
<keyword evidence="1" id="KW-0028">Amino-acid biosynthesis</keyword>
<reference evidence="6" key="1">
    <citation type="submission" date="2025-08" db="UniProtKB">
        <authorList>
            <consortium name="RefSeq"/>
        </authorList>
    </citation>
    <scope>IDENTIFICATION</scope>
    <source>
        <tissue evidence="6">Whole organism</tissue>
    </source>
</reference>
<keyword evidence="2" id="KW-0378">Hydrolase</keyword>
<protein>
    <submittedName>
        <fullName evidence="6">Enolase-phosphatase E1-like</fullName>
    </submittedName>
</protein>
<dbReference type="SUPFAM" id="SSF56784">
    <property type="entry name" value="HAD-like"/>
    <property type="match status" value="1"/>
</dbReference>
<proteinExistence type="predicted"/>
<gene>
    <name evidence="6" type="primary">LOC108682987</name>
</gene>
<dbReference type="GO" id="GO:0019509">
    <property type="term" value="P:L-methionine salvage from methylthioadenosine"/>
    <property type="evidence" value="ECO:0007669"/>
    <property type="project" value="InterPro"/>
</dbReference>